<protein>
    <submittedName>
        <fullName evidence="2">Uncharacterized protein</fullName>
    </submittedName>
</protein>
<name>A0A6A4PLZ8_LUPAL</name>
<dbReference type="OrthoDB" id="689242at2759"/>
<keyword evidence="3" id="KW-1185">Reference proteome</keyword>
<organism evidence="2 3">
    <name type="scientific">Lupinus albus</name>
    <name type="common">White lupine</name>
    <name type="synonym">Lupinus termis</name>
    <dbReference type="NCBI Taxonomy" id="3870"/>
    <lineage>
        <taxon>Eukaryota</taxon>
        <taxon>Viridiplantae</taxon>
        <taxon>Streptophyta</taxon>
        <taxon>Embryophyta</taxon>
        <taxon>Tracheophyta</taxon>
        <taxon>Spermatophyta</taxon>
        <taxon>Magnoliopsida</taxon>
        <taxon>eudicotyledons</taxon>
        <taxon>Gunneridae</taxon>
        <taxon>Pentapetalae</taxon>
        <taxon>rosids</taxon>
        <taxon>fabids</taxon>
        <taxon>Fabales</taxon>
        <taxon>Fabaceae</taxon>
        <taxon>Papilionoideae</taxon>
        <taxon>50 kb inversion clade</taxon>
        <taxon>genistoids sensu lato</taxon>
        <taxon>core genistoids</taxon>
        <taxon>Genisteae</taxon>
        <taxon>Lupinus</taxon>
    </lineage>
</organism>
<feature type="region of interest" description="Disordered" evidence="1">
    <location>
        <begin position="79"/>
        <end position="102"/>
    </location>
</feature>
<sequence length="102" mass="11342">MDLWRKIRRNWIGFSIRIKLRKSSGEVGGGRGSGGGKYGGGDNGRDGCGLVKLRDDVEMCGYKDVEVMWNMLSIGLQPEQMETAPSTSSKLPKRRCKYMSIP</sequence>
<feature type="compositionally biased region" description="Basic residues" evidence="1">
    <location>
        <begin position="91"/>
        <end position="102"/>
    </location>
</feature>
<evidence type="ECO:0000313" key="3">
    <source>
        <dbReference type="Proteomes" id="UP000447434"/>
    </source>
</evidence>
<evidence type="ECO:0000256" key="1">
    <source>
        <dbReference type="SAM" id="MobiDB-lite"/>
    </source>
</evidence>
<dbReference type="Proteomes" id="UP000447434">
    <property type="component" value="Chromosome 12"/>
</dbReference>
<gene>
    <name evidence="2" type="ORF">Lalb_Chr12g0199761</name>
</gene>
<evidence type="ECO:0000313" key="2">
    <source>
        <dbReference type="EMBL" id="KAE9602456.1"/>
    </source>
</evidence>
<dbReference type="PANTHER" id="PTHR33181">
    <property type="entry name" value="OS01G0778500 PROTEIN"/>
    <property type="match status" value="1"/>
</dbReference>
<comment type="caution">
    <text evidence="2">The sequence shown here is derived from an EMBL/GenBank/DDBJ whole genome shotgun (WGS) entry which is preliminary data.</text>
</comment>
<dbReference type="AlphaFoldDB" id="A0A6A4PLZ8"/>
<reference evidence="3" key="1">
    <citation type="journal article" date="2020" name="Nat. Commun.">
        <title>Genome sequence of the cluster root forming white lupin.</title>
        <authorList>
            <person name="Hufnagel B."/>
            <person name="Marques A."/>
            <person name="Soriano A."/>
            <person name="Marques L."/>
            <person name="Divol F."/>
            <person name="Doumas P."/>
            <person name="Sallet E."/>
            <person name="Mancinotti D."/>
            <person name="Carrere S."/>
            <person name="Marande W."/>
            <person name="Arribat S."/>
            <person name="Keller J."/>
            <person name="Huneau C."/>
            <person name="Blein T."/>
            <person name="Aime D."/>
            <person name="Laguerre M."/>
            <person name="Taylor J."/>
            <person name="Schubert V."/>
            <person name="Nelson M."/>
            <person name="Geu-Flores F."/>
            <person name="Crespi M."/>
            <person name="Gallardo-Guerrero K."/>
            <person name="Delaux P.-M."/>
            <person name="Salse J."/>
            <person name="Berges H."/>
            <person name="Guyot R."/>
            <person name="Gouzy J."/>
            <person name="Peret B."/>
        </authorList>
    </citation>
    <scope>NUCLEOTIDE SEQUENCE [LARGE SCALE GENOMIC DNA]</scope>
    <source>
        <strain evidence="3">cv. Amiga</strain>
    </source>
</reference>
<proteinExistence type="predicted"/>
<accession>A0A6A4PLZ8</accession>
<dbReference type="EMBL" id="WOCE01000012">
    <property type="protein sequence ID" value="KAE9602456.1"/>
    <property type="molecule type" value="Genomic_DNA"/>
</dbReference>
<dbReference type="PANTHER" id="PTHR33181:SF19">
    <property type="entry name" value="OS04G0658200 PROTEIN"/>
    <property type="match status" value="1"/>
</dbReference>